<keyword evidence="1 3" id="KW-0863">Zinc-finger</keyword>
<proteinExistence type="predicted"/>
<evidence type="ECO:0000313" key="7">
    <source>
        <dbReference type="Proteomes" id="UP000694546"/>
    </source>
</evidence>
<reference evidence="6" key="1">
    <citation type="submission" date="2025-08" db="UniProtKB">
        <authorList>
            <consortium name="Ensembl"/>
        </authorList>
    </citation>
    <scope>IDENTIFICATION</scope>
</reference>
<dbReference type="Gene3D" id="3.30.160.60">
    <property type="entry name" value="Classic Zinc Finger"/>
    <property type="match status" value="1"/>
</dbReference>
<name>A0A8C5FHI6_GADMO</name>
<feature type="domain" description="B box-type" evidence="5">
    <location>
        <begin position="39"/>
        <end position="80"/>
    </location>
</feature>
<feature type="region of interest" description="Disordered" evidence="4">
    <location>
        <begin position="1"/>
        <end position="21"/>
    </location>
</feature>
<dbReference type="Pfam" id="PF00643">
    <property type="entry name" value="zf-B_box"/>
    <property type="match status" value="1"/>
</dbReference>
<sequence>CRNRSLPPAPEPQQRERERERERLKNKHFDTLTDALKKEAEDLCDTHGERLKLFCMDHQKPICVICRDAKDHKKHQCVPINEAAEDNKVRHYFGLMYRPKVVLRMLSFPMLNRQSRQKRILKENSRNFTSFCVQRRLLASMD</sequence>
<evidence type="ECO:0000256" key="2">
    <source>
        <dbReference type="ARBA" id="ARBA00022833"/>
    </source>
</evidence>
<evidence type="ECO:0000313" key="6">
    <source>
        <dbReference type="Ensembl" id="ENSGMOP00000037280.1"/>
    </source>
</evidence>
<dbReference type="GeneTree" id="ENSGT00990000210411"/>
<dbReference type="SMART" id="SM00336">
    <property type="entry name" value="BBOX"/>
    <property type="match status" value="1"/>
</dbReference>
<keyword evidence="7" id="KW-1185">Reference proteome</keyword>
<dbReference type="GO" id="GO:0008270">
    <property type="term" value="F:zinc ion binding"/>
    <property type="evidence" value="ECO:0007669"/>
    <property type="project" value="UniProtKB-KW"/>
</dbReference>
<accession>A0A8C5FHI6</accession>
<evidence type="ECO:0000259" key="5">
    <source>
        <dbReference type="PROSITE" id="PS50119"/>
    </source>
</evidence>
<protein>
    <recommendedName>
        <fullName evidence="5">B box-type domain-containing protein</fullName>
    </recommendedName>
</protein>
<evidence type="ECO:0000256" key="4">
    <source>
        <dbReference type="SAM" id="MobiDB-lite"/>
    </source>
</evidence>
<reference evidence="6" key="2">
    <citation type="submission" date="2025-09" db="UniProtKB">
        <authorList>
            <consortium name="Ensembl"/>
        </authorList>
    </citation>
    <scope>IDENTIFICATION</scope>
</reference>
<keyword evidence="2" id="KW-0862">Zinc</keyword>
<evidence type="ECO:0000256" key="3">
    <source>
        <dbReference type="PROSITE-ProRule" id="PRU00024"/>
    </source>
</evidence>
<keyword evidence="1 3" id="KW-0479">Metal-binding</keyword>
<dbReference type="PROSITE" id="PS50119">
    <property type="entry name" value="ZF_BBOX"/>
    <property type="match status" value="1"/>
</dbReference>
<dbReference type="InterPro" id="IPR050143">
    <property type="entry name" value="TRIM/RBCC"/>
</dbReference>
<dbReference type="Ensembl" id="ENSGMOT00000069672.1">
    <property type="protein sequence ID" value="ENSGMOP00000037280.1"/>
    <property type="gene ID" value="ENSGMOG00000027327.1"/>
</dbReference>
<dbReference type="SUPFAM" id="SSF57845">
    <property type="entry name" value="B-box zinc-binding domain"/>
    <property type="match status" value="1"/>
</dbReference>
<evidence type="ECO:0000256" key="1">
    <source>
        <dbReference type="ARBA" id="ARBA00022771"/>
    </source>
</evidence>
<organism evidence="6 7">
    <name type="scientific">Gadus morhua</name>
    <name type="common">Atlantic cod</name>
    <dbReference type="NCBI Taxonomy" id="8049"/>
    <lineage>
        <taxon>Eukaryota</taxon>
        <taxon>Metazoa</taxon>
        <taxon>Chordata</taxon>
        <taxon>Craniata</taxon>
        <taxon>Vertebrata</taxon>
        <taxon>Euteleostomi</taxon>
        <taxon>Actinopterygii</taxon>
        <taxon>Neopterygii</taxon>
        <taxon>Teleostei</taxon>
        <taxon>Neoteleostei</taxon>
        <taxon>Acanthomorphata</taxon>
        <taxon>Zeiogadaria</taxon>
        <taxon>Gadariae</taxon>
        <taxon>Gadiformes</taxon>
        <taxon>Gadoidei</taxon>
        <taxon>Gadidae</taxon>
        <taxon>Gadus</taxon>
    </lineage>
</organism>
<dbReference type="InterPro" id="IPR000315">
    <property type="entry name" value="Znf_B-box"/>
</dbReference>
<dbReference type="PANTHER" id="PTHR24103">
    <property type="entry name" value="E3 UBIQUITIN-PROTEIN LIGASE TRIM"/>
    <property type="match status" value="1"/>
</dbReference>
<dbReference type="Proteomes" id="UP000694546">
    <property type="component" value="Chromosome 21"/>
</dbReference>
<dbReference type="AlphaFoldDB" id="A0A8C5FHI6"/>